<name>A0ABN8EG68_9GAMM</name>
<dbReference type="EC" id="3.2.2.9" evidence="2"/>
<comment type="caution">
    <text evidence="2">The sequence shown here is derived from an EMBL/GenBank/DDBJ whole genome shotgun (WGS) entry which is preliminary data.</text>
</comment>
<organism evidence="2 3">
    <name type="scientific">Sinobacterium norvegicum</name>
    <dbReference type="NCBI Taxonomy" id="1641715"/>
    <lineage>
        <taxon>Bacteria</taxon>
        <taxon>Pseudomonadati</taxon>
        <taxon>Pseudomonadota</taxon>
        <taxon>Gammaproteobacteria</taxon>
        <taxon>Cellvibrionales</taxon>
        <taxon>Spongiibacteraceae</taxon>
        <taxon>Sinobacterium</taxon>
    </lineage>
</organism>
<keyword evidence="3" id="KW-1185">Reference proteome</keyword>
<dbReference type="PANTHER" id="PTHR46994:SF1">
    <property type="entry name" value="5'-METHYLTHIOADENOSINE NUCLEOSIDASE"/>
    <property type="match status" value="1"/>
</dbReference>
<evidence type="ECO:0000313" key="3">
    <source>
        <dbReference type="Proteomes" id="UP000838100"/>
    </source>
</evidence>
<dbReference type="InterPro" id="IPR035994">
    <property type="entry name" value="Nucleoside_phosphorylase_sf"/>
</dbReference>
<dbReference type="RefSeq" id="WP_237444066.1">
    <property type="nucleotide sequence ID" value="NZ_CAKLPX010000001.1"/>
</dbReference>
<dbReference type="GO" id="GO:0008782">
    <property type="term" value="F:adenosylhomocysteine nucleosidase activity"/>
    <property type="evidence" value="ECO:0007669"/>
    <property type="project" value="UniProtKB-EC"/>
</dbReference>
<dbReference type="EMBL" id="CAKLPX010000001">
    <property type="protein sequence ID" value="CAH0991415.1"/>
    <property type="molecule type" value="Genomic_DNA"/>
</dbReference>
<keyword evidence="2" id="KW-0326">Glycosidase</keyword>
<reference evidence="2" key="1">
    <citation type="submission" date="2021-12" db="EMBL/GenBank/DDBJ databases">
        <authorList>
            <person name="Rodrigo-Torres L."/>
            <person name="Arahal R. D."/>
            <person name="Lucena T."/>
        </authorList>
    </citation>
    <scope>NUCLEOTIDE SEQUENCE</scope>
    <source>
        <strain evidence="2">CECT 8267</strain>
    </source>
</reference>
<keyword evidence="2" id="KW-0378">Hydrolase</keyword>
<gene>
    <name evidence="2" type="primary">mtnN</name>
    <name evidence="2" type="ORF">SIN8267_01519</name>
</gene>
<protein>
    <submittedName>
        <fullName evidence="2">5'-methylthioadenosine/S-adenosylhomocysteine nucleosidase</fullName>
        <ecNumber evidence="2">3.2.2.9</ecNumber>
    </submittedName>
</protein>
<dbReference type="PANTHER" id="PTHR46994">
    <property type="entry name" value="5'-METHYLTHIOADENOSINE/S-ADENOSYLHOMOCYSTEINE NUCLEOSIDASE 1"/>
    <property type="match status" value="1"/>
</dbReference>
<dbReference type="Proteomes" id="UP000838100">
    <property type="component" value="Unassembled WGS sequence"/>
</dbReference>
<evidence type="ECO:0000259" key="1">
    <source>
        <dbReference type="Pfam" id="PF01048"/>
    </source>
</evidence>
<accession>A0ABN8EG68</accession>
<dbReference type="InterPro" id="IPR000845">
    <property type="entry name" value="Nucleoside_phosphorylase_d"/>
</dbReference>
<sequence length="246" mass="26502">MIKKPTIALIFAMYAEAQPLIEALAASPKAFDTPLPMALFTADTAGAEVLIAVNGTDPVYGVDRIATEAAAVTAFVVLQQFKPDYLISAGSCGAVNPELRVADVLWVDKPVCFHDHRIPLGDFEPFGVGRYPVYFDADLAQTLALNSACLSSGNSLDVSDADLLQLEKIGSDIKEMEAAAIARLCQDFNIPFLAIKAVSNPVRQDHDTGEVFERNLSLAVTALTEKLQQLLPLLSACYDKNHPPAR</sequence>
<dbReference type="Pfam" id="PF01048">
    <property type="entry name" value="PNP_UDP_1"/>
    <property type="match status" value="1"/>
</dbReference>
<dbReference type="Gene3D" id="3.40.50.1580">
    <property type="entry name" value="Nucleoside phosphorylase domain"/>
    <property type="match status" value="1"/>
</dbReference>
<proteinExistence type="predicted"/>
<feature type="domain" description="Nucleoside phosphorylase" evidence="1">
    <location>
        <begin position="6"/>
        <end position="230"/>
    </location>
</feature>
<dbReference type="InterPro" id="IPR044580">
    <property type="entry name" value="MTAN"/>
</dbReference>
<dbReference type="CDD" id="cd09008">
    <property type="entry name" value="MTAN"/>
    <property type="match status" value="1"/>
</dbReference>
<dbReference type="SUPFAM" id="SSF53167">
    <property type="entry name" value="Purine and uridine phosphorylases"/>
    <property type="match status" value="1"/>
</dbReference>
<evidence type="ECO:0000313" key="2">
    <source>
        <dbReference type="EMBL" id="CAH0991415.1"/>
    </source>
</evidence>